<comment type="similarity">
    <text evidence="1 7">Belongs to the DNA photolyase class-1 family.</text>
</comment>
<dbReference type="InterPro" id="IPR005101">
    <property type="entry name" value="Cryptochr/Photolyase_FAD-bd"/>
</dbReference>
<dbReference type="Pfam" id="PF03441">
    <property type="entry name" value="FAD_binding_7"/>
    <property type="match status" value="1"/>
</dbReference>
<comment type="function">
    <text evidence="7">May have a photoreceptor function.</text>
</comment>
<dbReference type="PROSITE" id="PS51645">
    <property type="entry name" value="PHR_CRY_ALPHA_BETA"/>
    <property type="match status" value="1"/>
</dbReference>
<dbReference type="InterPro" id="IPR036134">
    <property type="entry name" value="Crypto/Photolyase_FAD-like_sf"/>
</dbReference>
<dbReference type="PANTHER" id="PTHR11455">
    <property type="entry name" value="CRYPTOCHROME"/>
    <property type="match status" value="1"/>
</dbReference>
<dbReference type="Gene3D" id="1.10.579.10">
    <property type="entry name" value="DNA Cyclobutane Dipyrimidine Photolyase, subunit A, domain 3"/>
    <property type="match status" value="1"/>
</dbReference>
<dbReference type="InterPro" id="IPR006050">
    <property type="entry name" value="DNA_photolyase_N"/>
</dbReference>
<keyword evidence="3 5" id="KW-0274">FAD</keyword>
<feature type="site" description="Electron transfer via tryptophanyl radical" evidence="6">
    <location>
        <position position="440"/>
    </location>
</feature>
<feature type="compositionally biased region" description="Basic residues" evidence="8">
    <location>
        <begin position="599"/>
        <end position="612"/>
    </location>
</feature>
<accession>A0A9E7HID4</accession>
<dbReference type="PANTHER" id="PTHR11455:SF22">
    <property type="entry name" value="CRYPTOCHROME DASH"/>
    <property type="match status" value="1"/>
</dbReference>
<dbReference type="EMBL" id="CP097510">
    <property type="protein sequence ID" value="URE31648.1"/>
    <property type="molecule type" value="Genomic_DNA"/>
</dbReference>
<dbReference type="Gene3D" id="1.25.40.80">
    <property type="match status" value="1"/>
</dbReference>
<dbReference type="EMBL" id="CP097510">
    <property type="protein sequence ID" value="URE31651.1"/>
    <property type="molecule type" value="Genomic_DNA"/>
</dbReference>
<dbReference type="Gene3D" id="3.40.50.620">
    <property type="entry name" value="HUPs"/>
    <property type="match status" value="1"/>
</dbReference>
<feature type="binding site" evidence="5">
    <location>
        <begin position="369"/>
        <end position="373"/>
    </location>
    <ligand>
        <name>FAD</name>
        <dbReference type="ChEBI" id="CHEBI:57692"/>
    </ligand>
</feature>
<evidence type="ECO:0000256" key="8">
    <source>
        <dbReference type="SAM" id="MobiDB-lite"/>
    </source>
</evidence>
<dbReference type="GO" id="GO:0071949">
    <property type="term" value="F:FAD binding"/>
    <property type="evidence" value="ECO:0007669"/>
    <property type="project" value="TreeGrafter"/>
</dbReference>
<dbReference type="GO" id="GO:0000719">
    <property type="term" value="P:photoreactive repair"/>
    <property type="evidence" value="ECO:0007669"/>
    <property type="project" value="TreeGrafter"/>
</dbReference>
<feature type="domain" description="Photolyase/cryptochrome alpha/beta" evidence="9">
    <location>
        <begin position="92"/>
        <end position="223"/>
    </location>
</feature>
<protein>
    <recommendedName>
        <fullName evidence="7">Cryptochrome DASH</fullName>
    </recommendedName>
</protein>
<dbReference type="InterPro" id="IPR014133">
    <property type="entry name" value="Cry_DASH"/>
</dbReference>
<feature type="binding site" evidence="5">
    <location>
        <position position="356"/>
    </location>
    <ligand>
        <name>FAD</name>
        <dbReference type="ChEBI" id="CHEBI:57692"/>
    </ligand>
</feature>
<feature type="site" description="Electron transfer via tryptophanyl radical" evidence="6">
    <location>
        <position position="493"/>
    </location>
</feature>
<dbReference type="Proteomes" id="UP001055439">
    <property type="component" value="Chromosome 8"/>
</dbReference>
<comment type="cofactor">
    <cofactor evidence="5 7">
        <name>FAD</name>
        <dbReference type="ChEBI" id="CHEBI:57692"/>
    </cofactor>
    <text evidence="5 7">Binds 1 FAD per subunit.</text>
</comment>
<dbReference type="Pfam" id="PF00875">
    <property type="entry name" value="DNA_photolyase"/>
    <property type="match status" value="1"/>
</dbReference>
<evidence type="ECO:0000256" key="6">
    <source>
        <dbReference type="PIRSR" id="PIRSR602081-2"/>
    </source>
</evidence>
<proteinExistence type="inferred from homology"/>
<dbReference type="OrthoDB" id="435881at2759"/>
<reference evidence="10" key="1">
    <citation type="submission" date="2022-05" db="EMBL/GenBank/DDBJ databases">
        <title>The Musa troglodytarum L. genome provides insights into the mechanism of non-climacteric behaviour and enrichment of carotenoids.</title>
        <authorList>
            <person name="Wang J."/>
        </authorList>
    </citation>
    <scope>NUCLEOTIDE SEQUENCE</scope>
    <source>
        <tissue evidence="10">Leaf</tissue>
    </source>
</reference>
<keyword evidence="2 5" id="KW-0285">Flavoprotein</keyword>
<sequence>MTSILRASSSSPSFFPSKLPSFHSKPAPNPPLFDLRLLMSTVADPSVRGTDDRRLAARCHAVPGLSAGEVVAASDEAFGRHSSPGLKRSGSGVAIMWFRNDLRLMDNEALVRAWAASESVLPVYCVDPRNFGATHYFGFPKTGASRAQFLIECLDDLKKNLMKRGLNLLVRFGKPEDILPSIARVFSAHTVYAQKETCSEELLVEKLVLKGLQEVVLPQGGTSNQKSVSPKLVLVWGSTMYHIDDIPFSTKNLPDVYTQFRKAVESKCSIRGCFKLPVSLGPPPSTGLDQIDGWGTIPTLEQLGLKEPKARQMIHSVSQHEQGIHFLGGENAALGRISEYFWKKACNSLIDMLRVYKETRNGMLGPDYSTKFSPWLASGSLSPRYIYEEVRRYEKQRVANDSTYWVLFELIWRDYFKFISMKHGNSIFHLGGPRNVVSKWSQDRSLFESWRDGRTGYPLIDANMKELSTTGFMSNRGRQIVCSFLVRDMGIDWRMGAEWFETCLLDYDPASNYGNWTYGAGVGNDPREDRYFSIPKQAKNYDPEGEYVAYWLPELRQLPRERRNFPGQSYIKQIVPLKFGNTHQSTHASNGRSENTHQRSSHVRKGRRQNKM</sequence>
<dbReference type="InterPro" id="IPR002081">
    <property type="entry name" value="Cryptochrome/DNA_photolyase_1"/>
</dbReference>
<evidence type="ECO:0000256" key="2">
    <source>
        <dbReference type="ARBA" id="ARBA00022630"/>
    </source>
</evidence>
<dbReference type="GO" id="GO:0003677">
    <property type="term" value="F:DNA binding"/>
    <property type="evidence" value="ECO:0007669"/>
    <property type="project" value="TreeGrafter"/>
</dbReference>
<evidence type="ECO:0000256" key="3">
    <source>
        <dbReference type="ARBA" id="ARBA00022827"/>
    </source>
</evidence>
<evidence type="ECO:0000256" key="7">
    <source>
        <dbReference type="RuleBase" id="RU367151"/>
    </source>
</evidence>
<dbReference type="InterPro" id="IPR014729">
    <property type="entry name" value="Rossmann-like_a/b/a_fold"/>
</dbReference>
<keyword evidence="4 7" id="KW-0157">Chromophore</keyword>
<dbReference type="SUPFAM" id="SSF48173">
    <property type="entry name" value="Cryptochrome/photolyase FAD-binding domain"/>
    <property type="match status" value="1"/>
</dbReference>
<feature type="binding site" evidence="5">
    <location>
        <begin position="409"/>
        <end position="416"/>
    </location>
    <ligand>
        <name>FAD</name>
        <dbReference type="ChEBI" id="CHEBI:57692"/>
    </ligand>
</feature>
<evidence type="ECO:0000259" key="9">
    <source>
        <dbReference type="PROSITE" id="PS51645"/>
    </source>
</evidence>
<name>A0A9E7HID4_9LILI</name>
<dbReference type="GO" id="GO:0003904">
    <property type="term" value="F:deoxyribodipyrimidine photo-lyase activity"/>
    <property type="evidence" value="ECO:0007669"/>
    <property type="project" value="TreeGrafter"/>
</dbReference>
<comment type="cofactor">
    <cofactor evidence="7">
        <name>(6R)-5,10-methylene-5,6,7,8-tetrahydrofolate</name>
        <dbReference type="ChEBI" id="CHEBI:15636"/>
    </cofactor>
    <text evidence="7">Binds 1 5,10-methenyltetrahydrofolate (MTHF) per subunit.</text>
</comment>
<evidence type="ECO:0000256" key="4">
    <source>
        <dbReference type="ARBA" id="ARBA00022991"/>
    </source>
</evidence>
<feature type="site" description="Electron transfer via tryptophanyl radical" evidence="6">
    <location>
        <position position="516"/>
    </location>
</feature>
<dbReference type="PRINTS" id="PR00147">
    <property type="entry name" value="DNAPHOTLYASE"/>
</dbReference>
<feature type="binding site" evidence="5">
    <location>
        <begin position="506"/>
        <end position="508"/>
    </location>
    <ligand>
        <name>FAD</name>
        <dbReference type="ChEBI" id="CHEBI:57692"/>
    </ligand>
</feature>
<evidence type="ECO:0000256" key="5">
    <source>
        <dbReference type="PIRSR" id="PIRSR602081-1"/>
    </source>
</evidence>
<organism evidence="10 11">
    <name type="scientific">Musa troglodytarum</name>
    <name type="common">fe'i banana</name>
    <dbReference type="NCBI Taxonomy" id="320322"/>
    <lineage>
        <taxon>Eukaryota</taxon>
        <taxon>Viridiplantae</taxon>
        <taxon>Streptophyta</taxon>
        <taxon>Embryophyta</taxon>
        <taxon>Tracheophyta</taxon>
        <taxon>Spermatophyta</taxon>
        <taxon>Magnoliopsida</taxon>
        <taxon>Liliopsida</taxon>
        <taxon>Zingiberales</taxon>
        <taxon>Musaceae</taxon>
        <taxon>Musa</taxon>
    </lineage>
</organism>
<evidence type="ECO:0000256" key="1">
    <source>
        <dbReference type="ARBA" id="ARBA00005862"/>
    </source>
</evidence>
<keyword evidence="11" id="KW-1185">Reference proteome</keyword>
<gene>
    <name evidence="10" type="ORF">MUK42_08076</name>
</gene>
<dbReference type="SUPFAM" id="SSF52425">
    <property type="entry name" value="Cryptochrome/photolyase, N-terminal domain"/>
    <property type="match status" value="1"/>
</dbReference>
<evidence type="ECO:0000313" key="11">
    <source>
        <dbReference type="Proteomes" id="UP001055439"/>
    </source>
</evidence>
<evidence type="ECO:0000313" key="10">
    <source>
        <dbReference type="EMBL" id="URE31648.1"/>
    </source>
</evidence>
<dbReference type="NCBIfam" id="TIGR02765">
    <property type="entry name" value="crypto_DASH"/>
    <property type="match status" value="1"/>
</dbReference>
<feature type="compositionally biased region" description="Polar residues" evidence="8">
    <location>
        <begin position="582"/>
        <end position="593"/>
    </location>
</feature>
<dbReference type="AlphaFoldDB" id="A0A9E7HID4"/>
<dbReference type="InterPro" id="IPR036155">
    <property type="entry name" value="Crypto/Photolyase_N_sf"/>
</dbReference>
<feature type="region of interest" description="Disordered" evidence="8">
    <location>
        <begin position="582"/>
        <end position="612"/>
    </location>
</feature>